<evidence type="ECO:0000313" key="1">
    <source>
        <dbReference type="EMBL" id="GBN45699.1"/>
    </source>
</evidence>
<reference evidence="1 2" key="1">
    <citation type="journal article" date="2019" name="Sci. Rep.">
        <title>Orb-weaving spider Araneus ventricosus genome elucidates the spidroin gene catalogue.</title>
        <authorList>
            <person name="Kono N."/>
            <person name="Nakamura H."/>
            <person name="Ohtoshi R."/>
            <person name="Moran D.A.P."/>
            <person name="Shinohara A."/>
            <person name="Yoshida Y."/>
            <person name="Fujiwara M."/>
            <person name="Mori M."/>
            <person name="Tomita M."/>
            <person name="Arakawa K."/>
        </authorList>
    </citation>
    <scope>NUCLEOTIDE SEQUENCE [LARGE SCALE GENOMIC DNA]</scope>
</reference>
<protein>
    <submittedName>
        <fullName evidence="1">Uncharacterized protein</fullName>
    </submittedName>
</protein>
<name>A0A4Y2P3X3_ARAVE</name>
<dbReference type="AlphaFoldDB" id="A0A4Y2P3X3"/>
<proteinExistence type="predicted"/>
<keyword evidence="2" id="KW-1185">Reference proteome</keyword>
<organism evidence="1 2">
    <name type="scientific">Araneus ventricosus</name>
    <name type="common">Orbweaver spider</name>
    <name type="synonym">Epeira ventricosa</name>
    <dbReference type="NCBI Taxonomy" id="182803"/>
    <lineage>
        <taxon>Eukaryota</taxon>
        <taxon>Metazoa</taxon>
        <taxon>Ecdysozoa</taxon>
        <taxon>Arthropoda</taxon>
        <taxon>Chelicerata</taxon>
        <taxon>Arachnida</taxon>
        <taxon>Araneae</taxon>
        <taxon>Araneomorphae</taxon>
        <taxon>Entelegynae</taxon>
        <taxon>Araneoidea</taxon>
        <taxon>Araneidae</taxon>
        <taxon>Araneus</taxon>
    </lineage>
</organism>
<comment type="caution">
    <text evidence="1">The sequence shown here is derived from an EMBL/GenBank/DDBJ whole genome shotgun (WGS) entry which is preliminary data.</text>
</comment>
<accession>A0A4Y2P3X3</accession>
<dbReference type="EMBL" id="BGPR01010349">
    <property type="protein sequence ID" value="GBN45699.1"/>
    <property type="molecule type" value="Genomic_DNA"/>
</dbReference>
<dbReference type="Proteomes" id="UP000499080">
    <property type="component" value="Unassembled WGS sequence"/>
</dbReference>
<sequence length="161" mass="19208">MSRTGTRELLKRFQDGAKHFQRGVENDDIRNIDKHKSIQDLHSAVRENRRIAIFDFGMKRQNSFDVSNPVGSRRICLDRWESGRIEIGAGLQSLHRTCCLTRQNSLNKIPSTKTIQSNFQFQKFLWERKPTGIRWKRKSTRNEMWDFNIIRLGHYLLWLYL</sequence>
<gene>
    <name evidence="1" type="ORF">AVEN_68319_1</name>
</gene>
<evidence type="ECO:0000313" key="2">
    <source>
        <dbReference type="Proteomes" id="UP000499080"/>
    </source>
</evidence>